<dbReference type="AlphaFoldDB" id="A0A0F9HS54"/>
<feature type="transmembrane region" description="Helical" evidence="1">
    <location>
        <begin position="65"/>
        <end position="91"/>
    </location>
</feature>
<keyword evidence="1" id="KW-0812">Transmembrane</keyword>
<name>A0A0F9HS54_9ZZZZ</name>
<evidence type="ECO:0000313" key="2">
    <source>
        <dbReference type="EMBL" id="KKL77967.1"/>
    </source>
</evidence>
<protein>
    <submittedName>
        <fullName evidence="2">Uncharacterized protein</fullName>
    </submittedName>
</protein>
<keyword evidence="1" id="KW-0472">Membrane</keyword>
<accession>A0A0F9HS54</accession>
<reference evidence="2" key="1">
    <citation type="journal article" date="2015" name="Nature">
        <title>Complex archaea that bridge the gap between prokaryotes and eukaryotes.</title>
        <authorList>
            <person name="Spang A."/>
            <person name="Saw J.H."/>
            <person name="Jorgensen S.L."/>
            <person name="Zaremba-Niedzwiedzka K."/>
            <person name="Martijn J."/>
            <person name="Lind A.E."/>
            <person name="van Eijk R."/>
            <person name="Schleper C."/>
            <person name="Guy L."/>
            <person name="Ettema T.J."/>
        </authorList>
    </citation>
    <scope>NUCLEOTIDE SEQUENCE</scope>
</reference>
<dbReference type="EMBL" id="LAZR01023598">
    <property type="protein sequence ID" value="KKL77967.1"/>
    <property type="molecule type" value="Genomic_DNA"/>
</dbReference>
<proteinExistence type="predicted"/>
<gene>
    <name evidence="2" type="ORF">LCGC14_2029610</name>
</gene>
<comment type="caution">
    <text evidence="2">The sequence shown here is derived from an EMBL/GenBank/DDBJ whole genome shotgun (WGS) entry which is preliminary data.</text>
</comment>
<evidence type="ECO:0000256" key="1">
    <source>
        <dbReference type="SAM" id="Phobius"/>
    </source>
</evidence>
<feature type="transmembrane region" description="Helical" evidence="1">
    <location>
        <begin position="29"/>
        <end position="53"/>
    </location>
</feature>
<sequence length="95" mass="11196">MNNLNEFDYQFKLMVESASAKVRYYWKYLAIRIPVLIVVFIGSLLYFAAASWYLYSGLYRNEGEFFRFIGIGGVSLWFLVWSGGQGLRLIFKKKR</sequence>
<organism evidence="2">
    <name type="scientific">marine sediment metagenome</name>
    <dbReference type="NCBI Taxonomy" id="412755"/>
    <lineage>
        <taxon>unclassified sequences</taxon>
        <taxon>metagenomes</taxon>
        <taxon>ecological metagenomes</taxon>
    </lineage>
</organism>
<keyword evidence="1" id="KW-1133">Transmembrane helix</keyword>